<dbReference type="Proteomes" id="UP001143856">
    <property type="component" value="Unassembled WGS sequence"/>
</dbReference>
<gene>
    <name evidence="1" type="ORF">NUW58_g5426</name>
</gene>
<accession>A0ACC1P2S8</accession>
<sequence>MVGDYLDDVSAGVIYRLWPDLKGQSLRQDFYSNILAHLSQESAILTGPLQPTQKPDIQQILEHLRHLGILKRNVDNPLNLTLDHLETEFGEINNFELIHRTWFLIKAWLTVELETPNSAGQLGAGTSVGGGENATLRQIIEARFQELIPDEGRYGWTVIWTSDLAKHLTVDTRAKSVAIYEHKICLLHHSDFGKLCPIPQEAIREALDTLNVLFPPHDLPTQRYLKREGRPFYQLGSCNRKNNRDLANYRYWHEGLAQLRRVLDEEPIGLSQFVFNEDRRNIRNITTFWLAVVVVGFLTFGFGIISSVFAAKAYQVALMQYDLQLAQTCYTFPEDVPEILYLNNKRVGNTVRTVTPDAQHGYHEAQAGHRSPDELVPDEELDLTADLLPIDLFFYELLATRVLFGVRVIEDVVAGYHTLRGSLLSAGLGKGGPSLGGDGS</sequence>
<reference evidence="1" key="1">
    <citation type="submission" date="2022-10" db="EMBL/GenBank/DDBJ databases">
        <title>Genome Sequence of Xylaria curta.</title>
        <authorList>
            <person name="Buettner E."/>
        </authorList>
    </citation>
    <scope>NUCLEOTIDE SEQUENCE</scope>
    <source>
        <strain evidence="1">Babe10</strain>
    </source>
</reference>
<evidence type="ECO:0000313" key="2">
    <source>
        <dbReference type="Proteomes" id="UP001143856"/>
    </source>
</evidence>
<evidence type="ECO:0000313" key="1">
    <source>
        <dbReference type="EMBL" id="KAJ2985638.1"/>
    </source>
</evidence>
<keyword evidence="2" id="KW-1185">Reference proteome</keyword>
<comment type="caution">
    <text evidence="1">The sequence shown here is derived from an EMBL/GenBank/DDBJ whole genome shotgun (WGS) entry which is preliminary data.</text>
</comment>
<organism evidence="1 2">
    <name type="scientific">Xylaria curta</name>
    <dbReference type="NCBI Taxonomy" id="42375"/>
    <lineage>
        <taxon>Eukaryota</taxon>
        <taxon>Fungi</taxon>
        <taxon>Dikarya</taxon>
        <taxon>Ascomycota</taxon>
        <taxon>Pezizomycotina</taxon>
        <taxon>Sordariomycetes</taxon>
        <taxon>Xylariomycetidae</taxon>
        <taxon>Xylariales</taxon>
        <taxon>Xylariaceae</taxon>
        <taxon>Xylaria</taxon>
    </lineage>
</organism>
<dbReference type="EMBL" id="JAPDGR010001071">
    <property type="protein sequence ID" value="KAJ2985638.1"/>
    <property type="molecule type" value="Genomic_DNA"/>
</dbReference>
<proteinExistence type="predicted"/>
<protein>
    <submittedName>
        <fullName evidence="1">Uncharacterized protein</fullName>
    </submittedName>
</protein>
<name>A0ACC1P2S8_9PEZI</name>